<name>A0ABY5AH32_9GAMM</name>
<gene>
    <name evidence="14 17" type="primary">cysC</name>
    <name evidence="17" type="ORF">L1F06_008935</name>
</gene>
<dbReference type="PANTHER" id="PTHR11055">
    <property type="entry name" value="BIFUNCTIONAL 3'-PHOSPHOADENOSINE 5'-PHOSPHOSULFATE SYNTHASE"/>
    <property type="match status" value="1"/>
</dbReference>
<dbReference type="SUPFAM" id="SSF52540">
    <property type="entry name" value="P-loop containing nucleoside triphosphate hydrolases"/>
    <property type="match status" value="1"/>
</dbReference>
<evidence type="ECO:0000256" key="5">
    <source>
        <dbReference type="ARBA" id="ARBA00012121"/>
    </source>
</evidence>
<keyword evidence="7 14" id="KW-0808">Transferase</keyword>
<keyword evidence="8 14" id="KW-0547">Nucleotide-binding</keyword>
<comment type="pathway">
    <text evidence="3 14 15">Sulfur metabolism; hydrogen sulfide biosynthesis; sulfite from sulfate: step 2/3.</text>
</comment>
<evidence type="ECO:0000256" key="15">
    <source>
        <dbReference type="RuleBase" id="RU004347"/>
    </source>
</evidence>
<keyword evidence="10 14" id="KW-0067">ATP-binding</keyword>
<evidence type="ECO:0000256" key="12">
    <source>
        <dbReference type="ARBA" id="ARBA00031393"/>
    </source>
</evidence>
<reference evidence="17" key="1">
    <citation type="submission" date="2022-06" db="EMBL/GenBank/DDBJ databases">
        <title>Complete genome of Pseudomonas hydrolytica DSWY01T.</title>
        <authorList>
            <person name="Jung J."/>
            <person name="Jeon C.O."/>
        </authorList>
    </citation>
    <scope>NUCLEOTIDE SEQUENCE</scope>
    <source>
        <strain evidence="17">DSWY01</strain>
    </source>
</reference>
<dbReference type="InterPro" id="IPR002891">
    <property type="entry name" value="APS"/>
</dbReference>
<evidence type="ECO:0000256" key="14">
    <source>
        <dbReference type="HAMAP-Rule" id="MF_00065"/>
    </source>
</evidence>
<evidence type="ECO:0000256" key="11">
    <source>
        <dbReference type="ARBA" id="ARBA00029724"/>
    </source>
</evidence>
<dbReference type="HAMAP" id="MF_00065">
    <property type="entry name" value="Adenylyl_sulf_kinase"/>
    <property type="match status" value="1"/>
</dbReference>
<dbReference type="Proteomes" id="UP001054897">
    <property type="component" value="Chromosome"/>
</dbReference>
<evidence type="ECO:0000259" key="16">
    <source>
        <dbReference type="Pfam" id="PF01583"/>
    </source>
</evidence>
<feature type="domain" description="APS kinase" evidence="16">
    <location>
        <begin position="22"/>
        <end position="171"/>
    </location>
</feature>
<dbReference type="NCBIfam" id="NF003013">
    <property type="entry name" value="PRK03846.1"/>
    <property type="match status" value="1"/>
</dbReference>
<evidence type="ECO:0000256" key="1">
    <source>
        <dbReference type="ARBA" id="ARBA00001823"/>
    </source>
</evidence>
<keyword evidence="14" id="KW-0597">Phosphoprotein</keyword>
<organism evidence="17 18">
    <name type="scientific">Ectopseudomonas hydrolytica</name>
    <dbReference type="NCBI Taxonomy" id="2493633"/>
    <lineage>
        <taxon>Bacteria</taxon>
        <taxon>Pseudomonadati</taxon>
        <taxon>Pseudomonadota</taxon>
        <taxon>Gammaproteobacteria</taxon>
        <taxon>Pseudomonadales</taxon>
        <taxon>Pseudomonadaceae</taxon>
        <taxon>Ectopseudomonas</taxon>
    </lineage>
</organism>
<sequence length="195" mass="21512">MVVWNHTSVTPEVRAQRLGQQPRCIWFTGLSGSGKSTLANALEVALQRAGLKTMLLDGDNVRHGLCKDLGMSAADRSENIRRVAEAAKLMVDAGLVVVAAFISPFREDRARARELFAEEQFFEVYLDTSLAVCEARDPKGLYRMARSGKITDFTGIDSPYEVPENPEVTLDTAVQDVDALVAQLLGEVFPERWPS</sequence>
<dbReference type="EMBL" id="CP099397">
    <property type="protein sequence ID" value="USR42208.1"/>
    <property type="molecule type" value="Genomic_DNA"/>
</dbReference>
<dbReference type="InterPro" id="IPR059117">
    <property type="entry name" value="APS_kinase_dom"/>
</dbReference>
<dbReference type="InterPro" id="IPR027417">
    <property type="entry name" value="P-loop_NTPase"/>
</dbReference>
<evidence type="ECO:0000256" key="6">
    <source>
        <dbReference type="ARBA" id="ARBA00018163"/>
    </source>
</evidence>
<dbReference type="NCBIfam" id="TIGR00455">
    <property type="entry name" value="apsK"/>
    <property type="match status" value="1"/>
</dbReference>
<dbReference type="CDD" id="cd02027">
    <property type="entry name" value="APSK"/>
    <property type="match status" value="1"/>
</dbReference>
<comment type="catalytic activity">
    <reaction evidence="1 14 15">
        <text>adenosine 5'-phosphosulfate + ATP = 3'-phosphoadenylyl sulfate + ADP + H(+)</text>
        <dbReference type="Rhea" id="RHEA:24152"/>
        <dbReference type="ChEBI" id="CHEBI:15378"/>
        <dbReference type="ChEBI" id="CHEBI:30616"/>
        <dbReference type="ChEBI" id="CHEBI:58243"/>
        <dbReference type="ChEBI" id="CHEBI:58339"/>
        <dbReference type="ChEBI" id="CHEBI:456216"/>
        <dbReference type="EC" id="2.7.1.25"/>
    </reaction>
</comment>
<evidence type="ECO:0000256" key="4">
    <source>
        <dbReference type="ARBA" id="ARBA00007008"/>
    </source>
</evidence>
<comment type="function">
    <text evidence="2 14 15">Catalyzes the synthesis of activated sulfate.</text>
</comment>
<dbReference type="EC" id="2.7.1.25" evidence="5 14"/>
<evidence type="ECO:0000256" key="8">
    <source>
        <dbReference type="ARBA" id="ARBA00022741"/>
    </source>
</evidence>
<dbReference type="Pfam" id="PF01583">
    <property type="entry name" value="APS_kinase"/>
    <property type="match status" value="1"/>
</dbReference>
<evidence type="ECO:0000313" key="17">
    <source>
        <dbReference type="EMBL" id="USR42208.1"/>
    </source>
</evidence>
<accession>A0ABY5AH32</accession>
<dbReference type="GO" id="GO:0004020">
    <property type="term" value="F:adenylylsulfate kinase activity"/>
    <property type="evidence" value="ECO:0007669"/>
    <property type="project" value="UniProtKB-EC"/>
</dbReference>
<dbReference type="Gene3D" id="3.40.50.300">
    <property type="entry name" value="P-loop containing nucleotide triphosphate hydrolases"/>
    <property type="match status" value="1"/>
</dbReference>
<comment type="similarity">
    <text evidence="4 14 15">Belongs to the APS kinase family.</text>
</comment>
<evidence type="ECO:0000256" key="9">
    <source>
        <dbReference type="ARBA" id="ARBA00022777"/>
    </source>
</evidence>
<feature type="active site" description="Phosphoserine intermediate" evidence="14">
    <location>
        <position position="103"/>
    </location>
</feature>
<protein>
    <recommendedName>
        <fullName evidence="6 14">Adenylyl-sulfate kinase</fullName>
        <ecNumber evidence="5 14">2.7.1.25</ecNumber>
    </recommendedName>
    <alternativeName>
        <fullName evidence="12 14">APS kinase</fullName>
    </alternativeName>
    <alternativeName>
        <fullName evidence="13 14">ATP adenosine-5'-phosphosulfate 3'-phosphotransferase</fullName>
    </alternativeName>
    <alternativeName>
        <fullName evidence="11 14">Adenosine-5'-phosphosulfate kinase</fullName>
    </alternativeName>
</protein>
<evidence type="ECO:0000256" key="7">
    <source>
        <dbReference type="ARBA" id="ARBA00022679"/>
    </source>
</evidence>
<evidence type="ECO:0000256" key="2">
    <source>
        <dbReference type="ARBA" id="ARBA00002632"/>
    </source>
</evidence>
<proteinExistence type="inferred from homology"/>
<keyword evidence="9 14" id="KW-0418">Kinase</keyword>
<evidence type="ECO:0000256" key="13">
    <source>
        <dbReference type="ARBA" id="ARBA00031464"/>
    </source>
</evidence>
<feature type="binding site" evidence="14">
    <location>
        <begin position="29"/>
        <end position="36"/>
    </location>
    <ligand>
        <name>ATP</name>
        <dbReference type="ChEBI" id="CHEBI:30616"/>
    </ligand>
</feature>
<evidence type="ECO:0000313" key="18">
    <source>
        <dbReference type="Proteomes" id="UP001054897"/>
    </source>
</evidence>
<keyword evidence="18" id="KW-1185">Reference proteome</keyword>
<evidence type="ECO:0000256" key="10">
    <source>
        <dbReference type="ARBA" id="ARBA00022840"/>
    </source>
</evidence>
<evidence type="ECO:0000256" key="3">
    <source>
        <dbReference type="ARBA" id="ARBA00004806"/>
    </source>
</evidence>
<dbReference type="PANTHER" id="PTHR11055:SF63">
    <property type="entry name" value="ADENYLYL-SULFATE KINASE 1, CHLOROPLASTIC"/>
    <property type="match status" value="1"/>
</dbReference>